<dbReference type="RefSeq" id="WP_130418453.1">
    <property type="nucleotide sequence ID" value="NZ_SHKW01000001.1"/>
</dbReference>
<keyword evidence="8 13" id="KW-0274">FAD</keyword>
<evidence type="ECO:0000256" key="7">
    <source>
        <dbReference type="ARBA" id="ARBA00022630"/>
    </source>
</evidence>
<name>A0A4Q7YTI8_9BACT</name>
<organism evidence="16 17">
    <name type="scientific">Edaphobacter modestus</name>
    <dbReference type="NCBI Taxonomy" id="388466"/>
    <lineage>
        <taxon>Bacteria</taxon>
        <taxon>Pseudomonadati</taxon>
        <taxon>Acidobacteriota</taxon>
        <taxon>Terriglobia</taxon>
        <taxon>Terriglobales</taxon>
        <taxon>Acidobacteriaceae</taxon>
        <taxon>Edaphobacter</taxon>
    </lineage>
</organism>
<dbReference type="GO" id="GO:0006103">
    <property type="term" value="P:2-oxoglutarate metabolic process"/>
    <property type="evidence" value="ECO:0007669"/>
    <property type="project" value="TreeGrafter"/>
</dbReference>
<comment type="caution">
    <text evidence="16">The sequence shown here is derived from an EMBL/GenBank/DDBJ whole genome shotgun (WGS) entry which is preliminary data.</text>
</comment>
<keyword evidence="6" id="KW-0963">Cytoplasm</keyword>
<gene>
    <name evidence="16" type="ORF">BDD14_1835</name>
</gene>
<evidence type="ECO:0000313" key="16">
    <source>
        <dbReference type="EMBL" id="RZU40381.1"/>
    </source>
</evidence>
<feature type="binding site" evidence="13">
    <location>
        <position position="201"/>
    </location>
    <ligand>
        <name>NAD(+)</name>
        <dbReference type="ChEBI" id="CHEBI:57540"/>
    </ligand>
</feature>
<feature type="domain" description="Pyridine nucleotide-disulphide oxidoreductase dimerisation" evidence="14">
    <location>
        <begin position="342"/>
        <end position="449"/>
    </location>
</feature>
<dbReference type="SUPFAM" id="SSF55424">
    <property type="entry name" value="FAD/NAD-linked reductases, dimerisation (C-terminal) domain"/>
    <property type="match status" value="1"/>
</dbReference>
<keyword evidence="7" id="KW-0285">Flavoprotein</keyword>
<evidence type="ECO:0000259" key="15">
    <source>
        <dbReference type="Pfam" id="PF07992"/>
    </source>
</evidence>
<proteinExistence type="inferred from homology"/>
<dbReference type="GO" id="GO:0050660">
    <property type="term" value="F:flavin adenine dinucleotide binding"/>
    <property type="evidence" value="ECO:0007669"/>
    <property type="project" value="TreeGrafter"/>
</dbReference>
<evidence type="ECO:0000256" key="13">
    <source>
        <dbReference type="PIRSR" id="PIRSR000350-3"/>
    </source>
</evidence>
<dbReference type="EMBL" id="SHKW01000001">
    <property type="protein sequence ID" value="RZU40381.1"/>
    <property type="molecule type" value="Genomic_DNA"/>
</dbReference>
<evidence type="ECO:0000256" key="2">
    <source>
        <dbReference type="ARBA" id="ARBA00004496"/>
    </source>
</evidence>
<dbReference type="Proteomes" id="UP000292958">
    <property type="component" value="Unassembled WGS sequence"/>
</dbReference>
<comment type="cofactor">
    <cofactor evidence="13">
        <name>FAD</name>
        <dbReference type="ChEBI" id="CHEBI:57692"/>
    </cofactor>
    <text evidence="13">Binds 1 FAD per subunit.</text>
</comment>
<evidence type="ECO:0000256" key="12">
    <source>
        <dbReference type="ARBA" id="ARBA00031183"/>
    </source>
</evidence>
<dbReference type="PRINTS" id="PR00411">
    <property type="entry name" value="PNDRDTASEI"/>
</dbReference>
<dbReference type="SUPFAM" id="SSF51905">
    <property type="entry name" value="FAD/NAD(P)-binding domain"/>
    <property type="match status" value="1"/>
</dbReference>
<dbReference type="EC" id="1.6.1.1" evidence="4"/>
<dbReference type="GO" id="GO:0003957">
    <property type="term" value="F:NAD(P)+ transhydrogenase (Si-specific) activity"/>
    <property type="evidence" value="ECO:0007669"/>
    <property type="project" value="UniProtKB-EC"/>
</dbReference>
<feature type="binding site" evidence="13">
    <location>
        <begin position="178"/>
        <end position="185"/>
    </location>
    <ligand>
        <name>NAD(+)</name>
        <dbReference type="ChEBI" id="CHEBI:57540"/>
    </ligand>
</feature>
<evidence type="ECO:0000256" key="1">
    <source>
        <dbReference type="ARBA" id="ARBA00002842"/>
    </source>
</evidence>
<dbReference type="GO" id="GO:0004148">
    <property type="term" value="F:dihydrolipoyl dehydrogenase (NADH) activity"/>
    <property type="evidence" value="ECO:0007669"/>
    <property type="project" value="TreeGrafter"/>
</dbReference>
<evidence type="ECO:0000256" key="11">
    <source>
        <dbReference type="ARBA" id="ARBA00023027"/>
    </source>
</evidence>
<dbReference type="FunFam" id="3.30.390.30:FF:000001">
    <property type="entry name" value="Dihydrolipoyl dehydrogenase"/>
    <property type="match status" value="1"/>
</dbReference>
<dbReference type="AlphaFoldDB" id="A0A4Q7YTI8"/>
<evidence type="ECO:0000256" key="4">
    <source>
        <dbReference type="ARBA" id="ARBA00012772"/>
    </source>
</evidence>
<comment type="function">
    <text evidence="1">Conversion of NADPH, generated by peripheral catabolic pathways, to NADH, which can enter the respiratory chain for energy generation.</text>
</comment>
<evidence type="ECO:0000256" key="8">
    <source>
        <dbReference type="ARBA" id="ARBA00022827"/>
    </source>
</evidence>
<keyword evidence="10" id="KW-0560">Oxidoreductase</keyword>
<accession>A0A4Q7YTI8</accession>
<keyword evidence="17" id="KW-1185">Reference proteome</keyword>
<dbReference type="PANTHER" id="PTHR22912">
    <property type="entry name" value="DISULFIDE OXIDOREDUCTASE"/>
    <property type="match status" value="1"/>
</dbReference>
<dbReference type="OrthoDB" id="9800167at2"/>
<evidence type="ECO:0000256" key="10">
    <source>
        <dbReference type="ARBA" id="ARBA00023002"/>
    </source>
</evidence>
<dbReference type="NCBIfam" id="NF003585">
    <property type="entry name" value="PRK05249.1"/>
    <property type="match status" value="1"/>
</dbReference>
<feature type="binding site" evidence="13">
    <location>
        <position position="266"/>
    </location>
    <ligand>
        <name>NAD(+)</name>
        <dbReference type="ChEBI" id="CHEBI:57540"/>
    </ligand>
</feature>
<evidence type="ECO:0000256" key="6">
    <source>
        <dbReference type="ARBA" id="ARBA00022490"/>
    </source>
</evidence>
<keyword evidence="13" id="KW-0547">Nucleotide-binding</keyword>
<comment type="similarity">
    <text evidence="3">Belongs to the class-I pyridine nucleotide-disulfide oxidoreductase family.</text>
</comment>
<dbReference type="PIRSF" id="PIRSF000350">
    <property type="entry name" value="Mercury_reductase_MerA"/>
    <property type="match status" value="1"/>
</dbReference>
<feature type="binding site" evidence="13">
    <location>
        <position position="307"/>
    </location>
    <ligand>
        <name>FAD</name>
        <dbReference type="ChEBI" id="CHEBI:57692"/>
    </ligand>
</feature>
<dbReference type="GO" id="GO:0005829">
    <property type="term" value="C:cytosol"/>
    <property type="evidence" value="ECO:0007669"/>
    <property type="project" value="TreeGrafter"/>
</dbReference>
<evidence type="ECO:0000256" key="5">
    <source>
        <dbReference type="ARBA" id="ARBA00016603"/>
    </source>
</evidence>
<dbReference type="Gene3D" id="3.30.390.30">
    <property type="match status" value="1"/>
</dbReference>
<reference evidence="16 17" key="1">
    <citation type="submission" date="2019-02" db="EMBL/GenBank/DDBJ databases">
        <title>Genomic Encyclopedia of Archaeal and Bacterial Type Strains, Phase II (KMG-II): from individual species to whole genera.</title>
        <authorList>
            <person name="Goeker M."/>
        </authorList>
    </citation>
    <scope>NUCLEOTIDE SEQUENCE [LARGE SCALE GENOMIC DNA]</scope>
    <source>
        <strain evidence="16 17">DSM 18101</strain>
    </source>
</reference>
<dbReference type="PRINTS" id="PR00368">
    <property type="entry name" value="FADPNR"/>
</dbReference>
<keyword evidence="9" id="KW-0521">NADP</keyword>
<sequence>MNETNRLAKHYDMVVIGSGAAGHHGAIQAAKLGKKVAVVERSKALGGASINTGTIPSKTLREAVLRSSRSGPTDRRISASSLALRIEEVASNEVRVFESQFRRNDIDVLIGTASFSGLHTIRVASQEGEHLCHADHVLIASGSRPAHNAAIPVDDVSIIDTDAIRRLQTEHHVLTIVGGGVIGIEYACIAAALDIPVTVIERRPRILDFVDQQIAEALSYHMRSQGVTFRLGEEVEEVTKSSEGKVGAKLKSGKQIWSDALLYAVGRQANTDSLNLAACGLAADARGRIQVNTNFQTSQPHIYAAGDVIGYPSLSSVAMEQGRVAVCHAFGIPVVSVPELFPYGIYSIPEISFVGKTEEQLTEAGVPYEIGIAHYREIARGQILNDTTGLLKILFHRETRQLLGVHIVGEGATELIHIGQTVIAFEGSIDSFVNTVFNYPTLAECYKVAALNGLNRLNYSGEPHLVAS</sequence>
<dbReference type="Pfam" id="PF07992">
    <property type="entry name" value="Pyr_redox_2"/>
    <property type="match status" value="1"/>
</dbReference>
<evidence type="ECO:0000259" key="14">
    <source>
        <dbReference type="Pfam" id="PF02852"/>
    </source>
</evidence>
<dbReference type="PANTHER" id="PTHR22912:SF93">
    <property type="entry name" value="SOLUBLE PYRIDINE NUCLEOTIDE TRANSHYDROGENASE"/>
    <property type="match status" value="1"/>
</dbReference>
<dbReference type="InterPro" id="IPR001100">
    <property type="entry name" value="Pyr_nuc-diS_OxRdtase"/>
</dbReference>
<dbReference type="InterPro" id="IPR004099">
    <property type="entry name" value="Pyr_nucl-diS_OxRdtase_dimer"/>
</dbReference>
<dbReference type="Pfam" id="PF02852">
    <property type="entry name" value="Pyr_redox_dim"/>
    <property type="match status" value="1"/>
</dbReference>
<comment type="subcellular location">
    <subcellularLocation>
        <location evidence="2">Cytoplasm</location>
    </subcellularLocation>
</comment>
<evidence type="ECO:0000313" key="17">
    <source>
        <dbReference type="Proteomes" id="UP000292958"/>
    </source>
</evidence>
<feature type="binding site" evidence="13">
    <location>
        <position position="58"/>
    </location>
    <ligand>
        <name>FAD</name>
        <dbReference type="ChEBI" id="CHEBI:57692"/>
    </ligand>
</feature>
<dbReference type="InterPro" id="IPR036188">
    <property type="entry name" value="FAD/NAD-bd_sf"/>
</dbReference>
<evidence type="ECO:0000256" key="3">
    <source>
        <dbReference type="ARBA" id="ARBA00007532"/>
    </source>
</evidence>
<keyword evidence="11 13" id="KW-0520">NAD</keyword>
<feature type="domain" description="FAD/NAD(P)-binding" evidence="15">
    <location>
        <begin position="11"/>
        <end position="322"/>
    </location>
</feature>
<protein>
    <recommendedName>
        <fullName evidence="5">Soluble pyridine nucleotide transhydrogenase</fullName>
        <ecNumber evidence="4">1.6.1.1</ecNumber>
    </recommendedName>
    <alternativeName>
        <fullName evidence="12">NAD(P)(+) transhydrogenase [B-specific]</fullName>
    </alternativeName>
</protein>
<dbReference type="InterPro" id="IPR016156">
    <property type="entry name" value="FAD/NAD-linked_Rdtase_dimer_sf"/>
</dbReference>
<dbReference type="InterPro" id="IPR050151">
    <property type="entry name" value="Class-I_Pyr_Nuc-Dis_Oxidored"/>
</dbReference>
<dbReference type="InterPro" id="IPR023753">
    <property type="entry name" value="FAD/NAD-binding_dom"/>
</dbReference>
<dbReference type="Gene3D" id="3.50.50.60">
    <property type="entry name" value="FAD/NAD(P)-binding domain"/>
    <property type="match status" value="2"/>
</dbReference>
<evidence type="ECO:0000256" key="9">
    <source>
        <dbReference type="ARBA" id="ARBA00022857"/>
    </source>
</evidence>